<feature type="region of interest" description="Disordered" evidence="4">
    <location>
        <begin position="1"/>
        <end position="101"/>
    </location>
</feature>
<comment type="caution">
    <text evidence="7">The sequence shown here is derived from an EMBL/GenBank/DDBJ whole genome shotgun (WGS) entry which is preliminary data.</text>
</comment>
<protein>
    <recommendedName>
        <fullName evidence="9">Type II toxin-antitoxin system HipA family toxin</fullName>
    </recommendedName>
</protein>
<evidence type="ECO:0000313" key="7">
    <source>
        <dbReference type="EMBL" id="MBK1621428.1"/>
    </source>
</evidence>
<dbReference type="PANTHER" id="PTHR37419:SF1">
    <property type="entry name" value="SERINE_THREONINE-PROTEIN KINASE TOXIN HIPA"/>
    <property type="match status" value="1"/>
</dbReference>
<dbReference type="Pfam" id="PF07804">
    <property type="entry name" value="HipA_C"/>
    <property type="match status" value="1"/>
</dbReference>
<evidence type="ECO:0008006" key="9">
    <source>
        <dbReference type="Google" id="ProtNLM"/>
    </source>
</evidence>
<evidence type="ECO:0000256" key="3">
    <source>
        <dbReference type="ARBA" id="ARBA00022777"/>
    </source>
</evidence>
<dbReference type="AlphaFoldDB" id="A0A9X0WDD6"/>
<evidence type="ECO:0000313" key="8">
    <source>
        <dbReference type="Proteomes" id="UP001138768"/>
    </source>
</evidence>
<feature type="domain" description="HipA-like C-terminal" evidence="5">
    <location>
        <begin position="247"/>
        <end position="478"/>
    </location>
</feature>
<dbReference type="GO" id="GO:0005829">
    <property type="term" value="C:cytosol"/>
    <property type="evidence" value="ECO:0007669"/>
    <property type="project" value="TreeGrafter"/>
</dbReference>
<dbReference type="GO" id="GO:0004674">
    <property type="term" value="F:protein serine/threonine kinase activity"/>
    <property type="evidence" value="ECO:0007669"/>
    <property type="project" value="TreeGrafter"/>
</dbReference>
<keyword evidence="3" id="KW-0418">Kinase</keyword>
<dbReference type="InterPro" id="IPR052028">
    <property type="entry name" value="HipA_Ser/Thr_kinase"/>
</dbReference>
<proteinExistence type="inferred from homology"/>
<dbReference type="NCBIfam" id="TIGR03071">
    <property type="entry name" value="couple_hipA"/>
    <property type="match status" value="1"/>
</dbReference>
<reference evidence="7 8" key="1">
    <citation type="journal article" date="2020" name="Microorganisms">
        <title>Osmotic Adaptation and Compatible Solute Biosynthesis of Phototrophic Bacteria as Revealed from Genome Analyses.</title>
        <authorList>
            <person name="Imhoff J.F."/>
            <person name="Rahn T."/>
            <person name="Kunzel S."/>
            <person name="Keller A."/>
            <person name="Neulinger S.C."/>
        </authorList>
    </citation>
    <scope>NUCLEOTIDE SEQUENCE [LARGE SCALE GENOMIC DNA]</scope>
    <source>
        <strain evidence="7 8">DSM 25653</strain>
    </source>
</reference>
<gene>
    <name evidence="7" type="ORF">CKO42_24045</name>
</gene>
<feature type="domain" description="HipA N-terminal subdomain 1" evidence="6">
    <location>
        <begin position="106"/>
        <end position="204"/>
    </location>
</feature>
<evidence type="ECO:0000259" key="5">
    <source>
        <dbReference type="Pfam" id="PF07804"/>
    </source>
</evidence>
<evidence type="ECO:0000259" key="6">
    <source>
        <dbReference type="Pfam" id="PF13657"/>
    </source>
</evidence>
<name>A0A9X0WDD6_9GAMM</name>
<dbReference type="PANTHER" id="PTHR37419">
    <property type="entry name" value="SERINE/THREONINE-PROTEIN KINASE TOXIN HIPA"/>
    <property type="match status" value="1"/>
</dbReference>
<evidence type="ECO:0000256" key="1">
    <source>
        <dbReference type="ARBA" id="ARBA00010164"/>
    </source>
</evidence>
<sequence length="515" mass="57443">MLRGSDDRRSDPLRGDSDHRGSRAFGTRPSQTASSDAGDGVRAWQPESAFPVGIRTRQGDRRDRQGAEGAAHARPGSQRPTTRRRSANARSADHQGDPSLSDADRLSVWYEQRLVGELWRDPLGRIGFHYDPSWITSGGFAVSRSLPLAGRTFAPDARIAHHFFANLLPEGSVRDHLVRDLKLPNTDFDLLRAIGGECAGALSILLPNQTPSRQQQYHALTEQELAKLVARRGRIGAAWFTEERPRLSLAGAQDKCPVLMRDDQVLLPQREAPSSHILKFELADYRHLPAYETFTTQLAAAIGLPVVDIRLQSIGRTRYALIARYDRIWDDQGGLRRLHQEDVCQALGFGPERKYQEHGGPSFAQCYQLVQEASSEPAIDTQSLLQWQIFNVLAGNSDGHAKNLSLLHLQDDATRLAPFYDLLCTRAIERIDAHLAFSVGGERNPSLITGAHWETLAKACDIRPSFLTNLVHKTAASLLERIGPEREAFEARYGAYPALQRIEKVVRTQCRRHDG</sequence>
<feature type="compositionally biased region" description="Basic and acidic residues" evidence="4">
    <location>
        <begin position="1"/>
        <end position="21"/>
    </location>
</feature>
<dbReference type="CDD" id="cd17793">
    <property type="entry name" value="HipA"/>
    <property type="match status" value="1"/>
</dbReference>
<dbReference type="Proteomes" id="UP001138768">
    <property type="component" value="Unassembled WGS sequence"/>
</dbReference>
<organism evidence="7 8">
    <name type="scientific">Lamprobacter modestohalophilus</name>
    <dbReference type="NCBI Taxonomy" id="1064514"/>
    <lineage>
        <taxon>Bacteria</taxon>
        <taxon>Pseudomonadati</taxon>
        <taxon>Pseudomonadota</taxon>
        <taxon>Gammaproteobacteria</taxon>
        <taxon>Chromatiales</taxon>
        <taxon>Chromatiaceae</taxon>
        <taxon>Lamprobacter</taxon>
    </lineage>
</organism>
<keyword evidence="8" id="KW-1185">Reference proteome</keyword>
<dbReference type="InterPro" id="IPR012893">
    <property type="entry name" value="HipA-like_C"/>
</dbReference>
<comment type="similarity">
    <text evidence="1">Belongs to the HipA Ser/Thr kinase family.</text>
</comment>
<dbReference type="InterPro" id="IPR017508">
    <property type="entry name" value="HipA_N1"/>
</dbReference>
<evidence type="ECO:0000256" key="4">
    <source>
        <dbReference type="SAM" id="MobiDB-lite"/>
    </source>
</evidence>
<feature type="compositionally biased region" description="Basic and acidic residues" evidence="4">
    <location>
        <begin position="57"/>
        <end position="66"/>
    </location>
</feature>
<evidence type="ECO:0000256" key="2">
    <source>
        <dbReference type="ARBA" id="ARBA00022679"/>
    </source>
</evidence>
<dbReference type="EMBL" id="NRRY01000073">
    <property type="protein sequence ID" value="MBK1621428.1"/>
    <property type="molecule type" value="Genomic_DNA"/>
</dbReference>
<dbReference type="Pfam" id="PF13657">
    <property type="entry name" value="Couple_hipA"/>
    <property type="match status" value="1"/>
</dbReference>
<accession>A0A9X0WDD6</accession>
<keyword evidence="2" id="KW-0808">Transferase</keyword>